<dbReference type="Proteomes" id="UP000198862">
    <property type="component" value="Unassembled WGS sequence"/>
</dbReference>
<evidence type="ECO:0000313" key="1">
    <source>
        <dbReference type="EMBL" id="SFD63409.1"/>
    </source>
</evidence>
<keyword evidence="2" id="KW-1185">Reference proteome</keyword>
<accession>A0A1I1TY48</accession>
<dbReference type="OrthoDB" id="6401453at2"/>
<reference evidence="1 2" key="1">
    <citation type="submission" date="2016-10" db="EMBL/GenBank/DDBJ databases">
        <authorList>
            <person name="de Groot N.N."/>
        </authorList>
    </citation>
    <scope>NUCLEOTIDE SEQUENCE [LARGE SCALE GENOMIC DNA]</scope>
    <source>
        <strain evidence="1 2">DSM 6059</strain>
    </source>
</reference>
<dbReference type="PROSITE" id="PS51257">
    <property type="entry name" value="PROKAR_LIPOPROTEIN"/>
    <property type="match status" value="1"/>
</dbReference>
<gene>
    <name evidence="1" type="ORF">SAMN02745724_05041</name>
</gene>
<organism evidence="1 2">
    <name type="scientific">Pseudoalteromonas denitrificans DSM 6059</name>
    <dbReference type="NCBI Taxonomy" id="1123010"/>
    <lineage>
        <taxon>Bacteria</taxon>
        <taxon>Pseudomonadati</taxon>
        <taxon>Pseudomonadota</taxon>
        <taxon>Gammaproteobacteria</taxon>
        <taxon>Alteromonadales</taxon>
        <taxon>Pseudoalteromonadaceae</taxon>
        <taxon>Pseudoalteromonas</taxon>
    </lineage>
</organism>
<name>A0A1I1TY48_9GAMM</name>
<dbReference type="AlphaFoldDB" id="A0A1I1TY48"/>
<evidence type="ECO:0008006" key="3">
    <source>
        <dbReference type="Google" id="ProtNLM"/>
    </source>
</evidence>
<dbReference type="EMBL" id="FOLO01000077">
    <property type="protein sequence ID" value="SFD63409.1"/>
    <property type="molecule type" value="Genomic_DNA"/>
</dbReference>
<proteinExistence type="predicted"/>
<dbReference type="RefSeq" id="WP_091991334.1">
    <property type="nucleotide sequence ID" value="NZ_FOLO01000077.1"/>
</dbReference>
<protein>
    <recommendedName>
        <fullName evidence="3">Lipoprotein</fullName>
    </recommendedName>
</protein>
<evidence type="ECO:0000313" key="2">
    <source>
        <dbReference type="Proteomes" id="UP000198862"/>
    </source>
</evidence>
<sequence length="210" mass="23977">MLKKLGFAMCVLGITGCGGGDKLVEEILDIDTKNDYQFINASTHEYDFYLKNKSDSEIYEDKYKEASLTSLQAKKITFESNVLYTTYIAIEAPNVDGIKNMLDHHSENKKTYNVVAWDNSGLVFFKQKESNVDNEFRVRFFKTHDNLKIKVDGTPINLDYKDVSDFYTIKNCETSITAADHNYSICNQDLGNSYLMVLNNDGTQIVVHEK</sequence>